<proteinExistence type="predicted"/>
<feature type="compositionally biased region" description="Polar residues" evidence="1">
    <location>
        <begin position="392"/>
        <end position="414"/>
    </location>
</feature>
<dbReference type="SUPFAM" id="SSF53335">
    <property type="entry name" value="S-adenosyl-L-methionine-dependent methyltransferases"/>
    <property type="match status" value="1"/>
</dbReference>
<feature type="compositionally biased region" description="Acidic residues" evidence="1">
    <location>
        <begin position="663"/>
        <end position="679"/>
    </location>
</feature>
<accession>A0A0G4FQN3</accession>
<feature type="compositionally biased region" description="Basic and acidic residues" evidence="1">
    <location>
        <begin position="774"/>
        <end position="789"/>
    </location>
</feature>
<feature type="region of interest" description="Disordered" evidence="1">
    <location>
        <begin position="80"/>
        <end position="443"/>
    </location>
</feature>
<organism evidence="3">
    <name type="scientific">Chromera velia CCMP2878</name>
    <dbReference type="NCBI Taxonomy" id="1169474"/>
    <lineage>
        <taxon>Eukaryota</taxon>
        <taxon>Sar</taxon>
        <taxon>Alveolata</taxon>
        <taxon>Colpodellida</taxon>
        <taxon>Chromeraceae</taxon>
        <taxon>Chromera</taxon>
    </lineage>
</organism>
<reference evidence="3" key="1">
    <citation type="submission" date="2014-11" db="EMBL/GenBank/DDBJ databases">
        <authorList>
            <person name="Otto D Thomas"/>
            <person name="Naeem Raeece"/>
        </authorList>
    </citation>
    <scope>NUCLEOTIDE SEQUENCE</scope>
</reference>
<feature type="compositionally biased region" description="Low complexity" evidence="1">
    <location>
        <begin position="255"/>
        <end position="271"/>
    </location>
</feature>
<feature type="compositionally biased region" description="Polar residues" evidence="1">
    <location>
        <begin position="80"/>
        <end position="89"/>
    </location>
</feature>
<name>A0A0G4FQN3_9ALVE</name>
<feature type="region of interest" description="Disordered" evidence="1">
    <location>
        <begin position="643"/>
        <end position="679"/>
    </location>
</feature>
<protein>
    <recommendedName>
        <fullName evidence="2">DOT1 domain-containing protein</fullName>
    </recommendedName>
</protein>
<feature type="compositionally biased region" description="Basic and acidic residues" evidence="1">
    <location>
        <begin position="235"/>
        <end position="244"/>
    </location>
</feature>
<feature type="compositionally biased region" description="Basic and acidic residues" evidence="1">
    <location>
        <begin position="464"/>
        <end position="475"/>
    </location>
</feature>
<feature type="compositionally biased region" description="Low complexity" evidence="1">
    <location>
        <begin position="294"/>
        <end position="308"/>
    </location>
</feature>
<gene>
    <name evidence="3" type="ORF">Cvel_18253</name>
</gene>
<evidence type="ECO:0000256" key="1">
    <source>
        <dbReference type="SAM" id="MobiDB-lite"/>
    </source>
</evidence>
<dbReference type="Pfam" id="PF08123">
    <property type="entry name" value="DOT1"/>
    <property type="match status" value="1"/>
</dbReference>
<feature type="compositionally biased region" description="Basic and acidic residues" evidence="1">
    <location>
        <begin position="203"/>
        <end position="216"/>
    </location>
</feature>
<evidence type="ECO:0000313" key="3">
    <source>
        <dbReference type="EMBL" id="CEM16763.1"/>
    </source>
</evidence>
<feature type="compositionally biased region" description="Low complexity" evidence="1">
    <location>
        <begin position="419"/>
        <end position="438"/>
    </location>
</feature>
<feature type="compositionally biased region" description="Low complexity" evidence="1">
    <location>
        <begin position="644"/>
        <end position="653"/>
    </location>
</feature>
<dbReference type="VEuPathDB" id="CryptoDB:Cvel_18253"/>
<feature type="compositionally biased region" description="Polar residues" evidence="1">
    <location>
        <begin position="118"/>
        <end position="149"/>
    </location>
</feature>
<dbReference type="EMBL" id="CDMZ01000554">
    <property type="protein sequence ID" value="CEM16763.1"/>
    <property type="molecule type" value="Genomic_DNA"/>
</dbReference>
<feature type="compositionally biased region" description="Basic residues" evidence="1">
    <location>
        <begin position="323"/>
        <end position="344"/>
    </location>
</feature>
<evidence type="ECO:0000259" key="2">
    <source>
        <dbReference type="Pfam" id="PF08123"/>
    </source>
</evidence>
<feature type="domain" description="DOT1" evidence="2">
    <location>
        <begin position="541"/>
        <end position="612"/>
    </location>
</feature>
<dbReference type="Gene3D" id="3.40.50.150">
    <property type="entry name" value="Vaccinia Virus protein VP39"/>
    <property type="match status" value="1"/>
</dbReference>
<feature type="compositionally biased region" description="Polar residues" evidence="1">
    <location>
        <begin position="273"/>
        <end position="283"/>
    </location>
</feature>
<dbReference type="InterPro" id="IPR025789">
    <property type="entry name" value="DOT1_dom"/>
</dbReference>
<dbReference type="GO" id="GO:0031151">
    <property type="term" value="F:histone H3K79 methyltransferase activity"/>
    <property type="evidence" value="ECO:0007669"/>
    <property type="project" value="InterPro"/>
</dbReference>
<dbReference type="AlphaFoldDB" id="A0A0G4FQN3"/>
<sequence>MTTSQETVSPVPPSGADSLELEEAPFQISLQPGKFPPPEVKLSTTLKGRPDLLPHLEGPLRLPLTPSLSLSATTNAVQSQVVKTPLSSHPTRDSKVFRETEKEKETMKQEKIVEKTAETSLPLTSIEQLTTLPRSQVQEQQEGNVNTKTEQPKILSQADADVTHKVSKQEPGPNTVHPSGRLSNKLPSLPPSPKRALQTAHTKSKEREISQKDRMRVARSASLGILSKVSAAPLHVDKEKDKQEQTSPSPSPFRLSLSKALPKSSSSIALPVSSGTSTLTPQAQGGKGGTRRASLSSSSFSFSSSLRSPTHRGRQREGGEKKEKRREKKKTPKSPRRHQNKHRSLSASPSKGPGKNKVKGGPGPVSRSTSPNRKKDKDLSHRRYSSPPPLTARSSKNRTGSLTQRPPQMTTTTAVHAIGSSHAGSNSNSSGASRRNSSPTRAEALQRAGMWMNERLKWHSHTHTQLDKNTSKTSKDVSFTAGRDSEDYSDLLDRLSSLCSGRDRLTSAHSTHLDALEAFSMDIANREPPLGEKNRKGTNGASTYGELSREACRRIFSLFSKDLLNQDCAFVDIGSGSGKVVINCAARTDVRVSVGLELSEQRHRLAVAALKAASQMWPEGELESRVRLGRGNLLDVDLEDLVPSSSSFSSSSSGEGGKGGEEEGREEVEEKEEGGEEEEGPKRLVVFVASLCFHSVLLERLLEVLERDERVQLVVATNRLPLQNLKRTDMEFLPTSWSAHQPIYFLHRASCECSTCAREQSKAAGAARQLELQQAEREKEKEKEREAAGRRNSNSKGGRAASPARKTTPKRWSM</sequence>
<feature type="compositionally biased region" description="Basic and acidic residues" evidence="1">
    <location>
        <begin position="90"/>
        <end position="117"/>
    </location>
</feature>
<feature type="region of interest" description="Disordered" evidence="1">
    <location>
        <begin position="766"/>
        <end position="814"/>
    </location>
</feature>
<feature type="region of interest" description="Disordered" evidence="1">
    <location>
        <begin position="461"/>
        <end position="480"/>
    </location>
</feature>
<dbReference type="InterPro" id="IPR029063">
    <property type="entry name" value="SAM-dependent_MTases_sf"/>
</dbReference>